<feature type="domain" description="C-methyltransferase" evidence="2">
    <location>
        <begin position="243"/>
        <end position="402"/>
    </location>
</feature>
<dbReference type="InterPro" id="IPR013691">
    <property type="entry name" value="MeTrfase_14"/>
</dbReference>
<dbReference type="PANTHER" id="PTHR43861:SF5">
    <property type="entry name" value="BLL5978 PROTEIN"/>
    <property type="match status" value="1"/>
</dbReference>
<evidence type="ECO:0000313" key="3">
    <source>
        <dbReference type="EMBL" id="MBW3097509.1"/>
    </source>
</evidence>
<organism evidence="3 4">
    <name type="scientific">Pseudohoeflea coraliihabitans</name>
    <dbReference type="NCBI Taxonomy" id="2860393"/>
    <lineage>
        <taxon>Bacteria</taxon>
        <taxon>Pseudomonadati</taxon>
        <taxon>Pseudomonadota</taxon>
        <taxon>Alphaproteobacteria</taxon>
        <taxon>Hyphomicrobiales</taxon>
        <taxon>Rhizobiaceae</taxon>
        <taxon>Pseudohoeflea</taxon>
    </lineage>
</organism>
<reference evidence="3" key="1">
    <citation type="submission" date="2021-07" db="EMBL/GenBank/DDBJ databases">
        <title>Pseudohoeflea marina sp. nov. a polyhydroxyalcanoate-producing bacterium.</title>
        <authorList>
            <person name="Zheng W."/>
            <person name="Yu S."/>
            <person name="Huang Y."/>
        </authorList>
    </citation>
    <scope>NUCLEOTIDE SEQUENCE</scope>
    <source>
        <strain evidence="3">DP4N28-3</strain>
    </source>
</reference>
<keyword evidence="3" id="KW-0489">Methyltransferase</keyword>
<gene>
    <name evidence="3" type="ORF">KY465_09475</name>
</gene>
<evidence type="ECO:0000313" key="4">
    <source>
        <dbReference type="Proteomes" id="UP001430804"/>
    </source>
</evidence>
<dbReference type="Pfam" id="PF08484">
    <property type="entry name" value="Methyltransf_14"/>
    <property type="match status" value="1"/>
</dbReference>
<dbReference type="GO" id="GO:0008168">
    <property type="term" value="F:methyltransferase activity"/>
    <property type="evidence" value="ECO:0007669"/>
    <property type="project" value="UniProtKB-KW"/>
</dbReference>
<evidence type="ECO:0000259" key="2">
    <source>
        <dbReference type="Pfam" id="PF08484"/>
    </source>
</evidence>
<proteinExistence type="predicted"/>
<sequence length="408" mass="44740">MRCRHCGGADFLPFLNLGAAPPSNAYIDPRTIAAEKSYPLEVRTCRCCWLTQTRDFAARETFFTPEYAYFSSFSPTWLAHAEAYVAMMRHRFALGPDSLVCEVAANDGYLLRYVQAAGIRCYGIEPTAGTAAAARALGIEMVEAFFGRALATKLAADNRRADLMVANNVLAHVPDINDFAAGFATLLKPEGVATFEFPHLLEMVEGAQFDTAYHEHYSYLSLCAVERIFAAAGLRIFDIETTPWHGGSLRVFACRAAARIHKTSAAVAATRRREVEAGMRGAAFYGRLQPHADRVREELRTFLAAARREGLQVAAYGAAAKGNTLLNFSGVTAEDIAFVADRNPHKQGQLLPGSHIPVVSEAELAARRPDRVLILPWNLEAEIKSQLAYVTEWGGRFVTAIPTLKVHA</sequence>
<comment type="caution">
    <text evidence="3">The sequence shown here is derived from an EMBL/GenBank/DDBJ whole genome shotgun (WGS) entry which is preliminary data.</text>
</comment>
<dbReference type="Proteomes" id="UP001430804">
    <property type="component" value="Unassembled WGS sequence"/>
</dbReference>
<dbReference type="Pfam" id="PF08421">
    <property type="entry name" value="Methyltransf_13"/>
    <property type="match status" value="1"/>
</dbReference>
<name>A0ABS6WNG4_9HYPH</name>
<dbReference type="PANTHER" id="PTHR43861">
    <property type="entry name" value="TRANS-ACONITATE 2-METHYLTRANSFERASE-RELATED"/>
    <property type="match status" value="1"/>
</dbReference>
<keyword evidence="3" id="KW-0808">Transferase</keyword>
<accession>A0ABS6WNG4</accession>
<evidence type="ECO:0000259" key="1">
    <source>
        <dbReference type="Pfam" id="PF08421"/>
    </source>
</evidence>
<dbReference type="EMBL" id="JAHWQX010000002">
    <property type="protein sequence ID" value="MBW3097509.1"/>
    <property type="molecule type" value="Genomic_DNA"/>
</dbReference>
<dbReference type="Pfam" id="PF13489">
    <property type="entry name" value="Methyltransf_23"/>
    <property type="match status" value="1"/>
</dbReference>
<feature type="domain" description="Methyltransferase putative zinc binding" evidence="1">
    <location>
        <begin position="3"/>
        <end position="63"/>
    </location>
</feature>
<dbReference type="InterPro" id="IPR013630">
    <property type="entry name" value="Methyltransf_Zn-bd_dom_put"/>
</dbReference>
<dbReference type="GO" id="GO:0032259">
    <property type="term" value="P:methylation"/>
    <property type="evidence" value="ECO:0007669"/>
    <property type="project" value="UniProtKB-KW"/>
</dbReference>
<keyword evidence="4" id="KW-1185">Reference proteome</keyword>
<protein>
    <submittedName>
        <fullName evidence="3">Class I SAM-dependent methyltransferase</fullName>
    </submittedName>
</protein>